<sequence length="163" mass="18726">MTNPKKRKRKRKRNVHVRLNAHQSAVYHVAGHHAHHIAAYHVAGHRRLNAHQIAVYHVAGHHAHQIAVDHVAGHHAHQIAVDHVAAPSRRPFAIHQVAVHIHHRIMNTRRIDLPSTWVTCRHRCYKIKGPLIKGQLSRIMGLLTSCSCGHLRNEDRKSYLWNI</sequence>
<name>A0A5J5A0B0_9ASTE</name>
<protein>
    <submittedName>
        <fullName evidence="1">Uncharacterized protein</fullName>
    </submittedName>
</protein>
<evidence type="ECO:0000313" key="1">
    <source>
        <dbReference type="EMBL" id="KAA8523516.1"/>
    </source>
</evidence>
<evidence type="ECO:0000313" key="2">
    <source>
        <dbReference type="Proteomes" id="UP000325577"/>
    </source>
</evidence>
<organism evidence="1 2">
    <name type="scientific">Nyssa sinensis</name>
    <dbReference type="NCBI Taxonomy" id="561372"/>
    <lineage>
        <taxon>Eukaryota</taxon>
        <taxon>Viridiplantae</taxon>
        <taxon>Streptophyta</taxon>
        <taxon>Embryophyta</taxon>
        <taxon>Tracheophyta</taxon>
        <taxon>Spermatophyta</taxon>
        <taxon>Magnoliopsida</taxon>
        <taxon>eudicotyledons</taxon>
        <taxon>Gunneridae</taxon>
        <taxon>Pentapetalae</taxon>
        <taxon>asterids</taxon>
        <taxon>Cornales</taxon>
        <taxon>Nyssaceae</taxon>
        <taxon>Nyssa</taxon>
    </lineage>
</organism>
<dbReference type="AlphaFoldDB" id="A0A5J5A0B0"/>
<dbReference type="EMBL" id="CM018047">
    <property type="protein sequence ID" value="KAA8523516.1"/>
    <property type="molecule type" value="Genomic_DNA"/>
</dbReference>
<proteinExistence type="predicted"/>
<dbReference type="Proteomes" id="UP000325577">
    <property type="component" value="Linkage Group LG4"/>
</dbReference>
<reference evidence="1 2" key="1">
    <citation type="submission" date="2019-09" db="EMBL/GenBank/DDBJ databases">
        <title>A chromosome-level genome assembly of the Chinese tupelo Nyssa sinensis.</title>
        <authorList>
            <person name="Yang X."/>
            <person name="Kang M."/>
            <person name="Yang Y."/>
            <person name="Xiong H."/>
            <person name="Wang M."/>
            <person name="Zhang Z."/>
            <person name="Wang Z."/>
            <person name="Wu H."/>
            <person name="Ma T."/>
            <person name="Liu J."/>
            <person name="Xi Z."/>
        </authorList>
    </citation>
    <scope>NUCLEOTIDE SEQUENCE [LARGE SCALE GENOMIC DNA]</scope>
    <source>
        <strain evidence="1">J267</strain>
        <tissue evidence="1">Leaf</tissue>
    </source>
</reference>
<accession>A0A5J5A0B0</accession>
<keyword evidence="2" id="KW-1185">Reference proteome</keyword>
<gene>
    <name evidence="1" type="ORF">F0562_009939</name>
</gene>